<evidence type="ECO:0000256" key="4">
    <source>
        <dbReference type="SAM" id="Phobius"/>
    </source>
</evidence>
<keyword evidence="4" id="KW-0472">Membrane</keyword>
<dbReference type="GO" id="GO:0046983">
    <property type="term" value="F:protein dimerization activity"/>
    <property type="evidence" value="ECO:0007669"/>
    <property type="project" value="InterPro"/>
</dbReference>
<dbReference type="Pfam" id="PF02518">
    <property type="entry name" value="HATPase_c"/>
    <property type="match status" value="1"/>
</dbReference>
<dbReference type="SUPFAM" id="SSF55874">
    <property type="entry name" value="ATPase domain of HSP90 chaperone/DNA topoisomerase II/histidine kinase"/>
    <property type="match status" value="1"/>
</dbReference>
<keyword evidence="3" id="KW-0902">Two-component regulatory system</keyword>
<proteinExistence type="predicted"/>
<reference evidence="6 7" key="1">
    <citation type="submission" date="2020-02" db="EMBL/GenBank/DDBJ databases">
        <title>Draft genome sequence of Limisphaera ngatamarikiensis NGM72.4T, a thermophilic Verrucomicrobia grouped in subdivision 3.</title>
        <authorList>
            <person name="Carere C.R."/>
            <person name="Steen J."/>
            <person name="Hugenholtz P."/>
            <person name="Stott M.B."/>
        </authorList>
    </citation>
    <scope>NUCLEOTIDE SEQUENCE [LARGE SCALE GENOMIC DNA]</scope>
    <source>
        <strain evidence="6 7">NGM72.4</strain>
    </source>
</reference>
<protein>
    <recommendedName>
        <fullName evidence="5">Histidine kinase domain-containing protein</fullName>
    </recommendedName>
</protein>
<keyword evidence="1" id="KW-0808">Transferase</keyword>
<gene>
    <name evidence="6" type="ORF">G4L39_09060</name>
</gene>
<dbReference type="GO" id="GO:0016020">
    <property type="term" value="C:membrane"/>
    <property type="evidence" value="ECO:0007669"/>
    <property type="project" value="InterPro"/>
</dbReference>
<keyword evidence="2" id="KW-0418">Kinase</keyword>
<dbReference type="CDD" id="cd16917">
    <property type="entry name" value="HATPase_UhpB-NarQ-NarX-like"/>
    <property type="match status" value="1"/>
</dbReference>
<dbReference type="Proteomes" id="UP000477311">
    <property type="component" value="Unassembled WGS sequence"/>
</dbReference>
<dbReference type="InterPro" id="IPR011712">
    <property type="entry name" value="Sig_transdc_His_kin_sub3_dim/P"/>
</dbReference>
<dbReference type="Gene3D" id="1.20.5.1930">
    <property type="match status" value="1"/>
</dbReference>
<keyword evidence="4" id="KW-1133">Transmembrane helix</keyword>
<comment type="caution">
    <text evidence="6">The sequence shown here is derived from an EMBL/GenBank/DDBJ whole genome shotgun (WGS) entry which is preliminary data.</text>
</comment>
<feature type="domain" description="Histidine kinase" evidence="5">
    <location>
        <begin position="882"/>
        <end position="1074"/>
    </location>
</feature>
<evidence type="ECO:0000256" key="2">
    <source>
        <dbReference type="ARBA" id="ARBA00022777"/>
    </source>
</evidence>
<dbReference type="InterPro" id="IPR003594">
    <property type="entry name" value="HATPase_dom"/>
</dbReference>
<dbReference type="InterPro" id="IPR036890">
    <property type="entry name" value="HATPase_C_sf"/>
</dbReference>
<evidence type="ECO:0000256" key="3">
    <source>
        <dbReference type="ARBA" id="ARBA00023012"/>
    </source>
</evidence>
<dbReference type="PANTHER" id="PTHR24421">
    <property type="entry name" value="NITRATE/NITRITE SENSOR PROTEIN NARX-RELATED"/>
    <property type="match status" value="1"/>
</dbReference>
<evidence type="ECO:0000259" key="5">
    <source>
        <dbReference type="PROSITE" id="PS50109"/>
    </source>
</evidence>
<dbReference type="EMBL" id="JAAKYA010000053">
    <property type="protein sequence ID" value="NGO39543.1"/>
    <property type="molecule type" value="Genomic_DNA"/>
</dbReference>
<feature type="transmembrane region" description="Helical" evidence="4">
    <location>
        <begin position="824"/>
        <end position="842"/>
    </location>
</feature>
<keyword evidence="4" id="KW-0812">Transmembrane</keyword>
<dbReference type="PROSITE" id="PS50109">
    <property type="entry name" value="HIS_KIN"/>
    <property type="match status" value="1"/>
</dbReference>
<evidence type="ECO:0000256" key="1">
    <source>
        <dbReference type="ARBA" id="ARBA00022679"/>
    </source>
</evidence>
<dbReference type="InterPro" id="IPR050482">
    <property type="entry name" value="Sensor_HK_TwoCompSys"/>
</dbReference>
<dbReference type="Pfam" id="PF07730">
    <property type="entry name" value="HisKA_3"/>
    <property type="match status" value="1"/>
</dbReference>
<organism evidence="6 7">
    <name type="scientific">Limisphaera ngatamarikiensis</name>
    <dbReference type="NCBI Taxonomy" id="1324935"/>
    <lineage>
        <taxon>Bacteria</taxon>
        <taxon>Pseudomonadati</taxon>
        <taxon>Verrucomicrobiota</taxon>
        <taxon>Verrucomicrobiia</taxon>
        <taxon>Limisphaerales</taxon>
        <taxon>Limisphaeraceae</taxon>
        <taxon>Limisphaera</taxon>
    </lineage>
</organism>
<dbReference type="Gene3D" id="3.30.565.10">
    <property type="entry name" value="Histidine kinase-like ATPase, C-terminal domain"/>
    <property type="match status" value="1"/>
</dbReference>
<dbReference type="RefSeq" id="WP_165107614.1">
    <property type="nucleotide sequence ID" value="NZ_JAAKYA010000053.1"/>
</dbReference>
<evidence type="ECO:0000313" key="7">
    <source>
        <dbReference type="Proteomes" id="UP000477311"/>
    </source>
</evidence>
<dbReference type="GO" id="GO:0000155">
    <property type="term" value="F:phosphorelay sensor kinase activity"/>
    <property type="evidence" value="ECO:0007669"/>
    <property type="project" value="InterPro"/>
</dbReference>
<name>A0A6M1RPG1_9BACT</name>
<keyword evidence="7" id="KW-1185">Reference proteome</keyword>
<evidence type="ECO:0000313" key="6">
    <source>
        <dbReference type="EMBL" id="NGO39543.1"/>
    </source>
</evidence>
<accession>A0A6M1RPG1</accession>
<sequence>MQCGEVGLKRGVAQVRGWPYDGCAPVSCQPFERFSCGWIWLLGLLWFALTGVVRGGPGSGSSMPVAPGDPSGGEDAEEVEIAGTVLWSDPGLRRLVLWDGEAVRLWEVDWGDEPWAPGTRVRGGGRALVERRGDWTRVGSVGWVVDNDGVHATLARSGRVYLPAGRHPFRLEWFNAADALELALEWRGPRVPAGPVPADRFWYREVGPGGAEVWRPGLRYETFVVTGERLPGDGEDRERLTGGVSRGLTLEVLPRRERVGLAFEGFLDVPEAGVWEFTLRSDDGSRLVVGDRALRWEVLGEGALPEPRMVWAGQPLEEGVKPFWAVVEGRVDWVTRSGRSLWLGLRSGSGRLEAEWLEAGDLAGLEWMERWVRLRGVCLPVRGRDGPLVAGRLLVWGSGVGGGVVLLDEGAGELAVGEPVLRTGAAVHGLTREEAARGYRVRIQGTVTCVLPEHQAVVVHDGTRGLYVVDRSGRGEGLPKLGDRVELEGVTDPGLFAPMVYAGRLVVTGTGVWPEPVAAGWEPLVSGSLDAQWVELRGWVTGVRSNSVSVLLREGLLEVELRLRDGSCQASKEWEDALVRMRGCLFASWDYQTHQVRAGAVRLYGAEVWVEQPPPRDPFDLPLKSVTALRLFDPGAGLFQRVRVMGQVCLQDGQELFLRDGGAAVRAWLKGEGPVLAPGAVVEVVGFPDVSGPGAPVLRHASVRVTGQEALPEPGVLPEGEWDPTGLDGRRVRVEGVLVERRPLERSWSLVVQRGWRTLLVRWVREDAPPEVAPGSRVLLTGVLALSPAGLPGLARPGGFELRMGPADGLVVVARPPFWTLERLLVAVGVLAGVLLLATLWITQLRRQVERRGAALEREIRARQRLEQQQALEQERARVARDLHDELGSDLTEIAMLLARAQSPQATPERCRDYLAQATQKARQMVTALDEIVWAMNPRHDSVGSLVSYLCLHADRFLSLAGISWRLEEGRAPADLPVDSPRRHHLFLAFKEALTNVVRHSGASEVWFRLDAEGDELVLTVHDNGRGLPRERSEPGMDGLANLRVRCERLGGRLEVESAAGQGTTLRLCLPLGQRS</sequence>
<dbReference type="InterPro" id="IPR005467">
    <property type="entry name" value="His_kinase_dom"/>
</dbReference>
<dbReference type="SMART" id="SM00387">
    <property type="entry name" value="HATPase_c"/>
    <property type="match status" value="1"/>
</dbReference>
<dbReference type="AlphaFoldDB" id="A0A6M1RPG1"/>